<dbReference type="OMA" id="IKFSRQN"/>
<reference evidence="1 2" key="1">
    <citation type="submission" date="2013-02" db="EMBL/GenBank/DDBJ databases">
        <title>Genome sequence of Candida maltosa Xu316, a potential industrial strain for xylitol and ethanol production.</title>
        <authorList>
            <person name="Yu J."/>
            <person name="Wang Q."/>
            <person name="Geng X."/>
            <person name="Bao W."/>
            <person name="He P."/>
            <person name="Cai J."/>
        </authorList>
    </citation>
    <scope>NUCLEOTIDE SEQUENCE [LARGE SCALE GENOMIC DNA]</scope>
    <source>
        <strain evidence="2">Xu316</strain>
    </source>
</reference>
<protein>
    <submittedName>
        <fullName evidence="1">Uncharacterized protein</fullName>
    </submittedName>
</protein>
<comment type="caution">
    <text evidence="1">The sequence shown here is derived from an EMBL/GenBank/DDBJ whole genome shotgun (WGS) entry which is preliminary data.</text>
</comment>
<dbReference type="OrthoDB" id="37297at2759"/>
<dbReference type="PANTHER" id="PTHR33875">
    <property type="entry name" value="OS09G0542200 PROTEIN"/>
    <property type="match status" value="1"/>
</dbReference>
<dbReference type="Proteomes" id="UP000011777">
    <property type="component" value="Unassembled WGS sequence"/>
</dbReference>
<dbReference type="EMBL" id="AOGT01001164">
    <property type="protein sequence ID" value="EMG48296.1"/>
    <property type="molecule type" value="Genomic_DNA"/>
</dbReference>
<dbReference type="HOGENOM" id="CLU_085801_0_0_1"/>
<evidence type="ECO:0000313" key="2">
    <source>
        <dbReference type="Proteomes" id="UP000011777"/>
    </source>
</evidence>
<evidence type="ECO:0000313" key="1">
    <source>
        <dbReference type="EMBL" id="EMG48296.1"/>
    </source>
</evidence>
<accession>M3IPD2</accession>
<dbReference type="Gene3D" id="3.40.30.10">
    <property type="entry name" value="Glutaredoxin"/>
    <property type="match status" value="1"/>
</dbReference>
<organism evidence="1 2">
    <name type="scientific">Candida maltosa (strain Xu316)</name>
    <name type="common">Yeast</name>
    <dbReference type="NCBI Taxonomy" id="1245528"/>
    <lineage>
        <taxon>Eukaryota</taxon>
        <taxon>Fungi</taxon>
        <taxon>Dikarya</taxon>
        <taxon>Ascomycota</taxon>
        <taxon>Saccharomycotina</taxon>
        <taxon>Pichiomycetes</taxon>
        <taxon>Debaryomycetaceae</taxon>
        <taxon>Candida/Lodderomyces clade</taxon>
        <taxon>Candida</taxon>
    </lineage>
</organism>
<gene>
    <name evidence="1" type="ORF">G210_1152</name>
</gene>
<proteinExistence type="predicted"/>
<dbReference type="SUPFAM" id="SSF52833">
    <property type="entry name" value="Thioredoxin-like"/>
    <property type="match status" value="1"/>
</dbReference>
<dbReference type="eggNOG" id="ENOG502S0CB">
    <property type="taxonomic scope" value="Eukaryota"/>
</dbReference>
<dbReference type="STRING" id="1245528.M3IPD2"/>
<keyword evidence="2" id="KW-1185">Reference proteome</keyword>
<name>M3IPD2_CANMX</name>
<dbReference type="AlphaFoldDB" id="M3IPD2"/>
<sequence length="219" mass="24887">MISPKYSATHYYLSVKTLAVTKTAPHIVNLYLDYNCPFSAKLFLKLYGKVIPELEKKYPGNFQFVYVNVIQPWHTNSTLLNEFSLAYAKLLREQKVDDSTKAFWDFSKIVFENKEEFYDTATIKLTNSDVYKKIYEVVSKNLQLKVSEDEILSELLIKPTEEPSNAGNGATVDVKYFTRYLRGVGVHITPTVSIDGIVDDSVSSGSPEDELIKLFASKL</sequence>
<dbReference type="PANTHER" id="PTHR33875:SF2">
    <property type="entry name" value="ACR183CP"/>
    <property type="match status" value="1"/>
</dbReference>
<dbReference type="InterPro" id="IPR036249">
    <property type="entry name" value="Thioredoxin-like_sf"/>
</dbReference>